<dbReference type="InterPro" id="IPR023632">
    <property type="entry name" value="ATP_synth_F1_gsu_CS"/>
</dbReference>
<evidence type="ECO:0000256" key="2">
    <source>
        <dbReference type="ARBA" id="ARBA00004202"/>
    </source>
</evidence>
<sequence>MASLRDIKNKINSTKKTSHITKAMEMVSTSKLLKAQSNTQKFNPYMQKMQEVMGTIFGKSSSIKHPMLEKREAKKTLYVVITSDSGLCGGFNANVIRNFVNTVNERHANSEYGIVAIGNYGAEFFRKNGYNVVDSYRDIPDEPSFTQVKQITNKVVGYFIDKEYDEIYLHYNHFVSMIQQVVTESKVLPIDNTDKFANSEEQQPTGAYEFEPGETAVLDVILPQYAESMIYGSILDSKASEHSARKTAMKNSTDNAGNIIDTLTIKYNRARQAAITQEITEIVSGAAATK</sequence>
<reference evidence="13" key="1">
    <citation type="submission" date="2016-01" db="EMBL/GenBank/DDBJ databases">
        <authorList>
            <person name="Mitreva M."/>
            <person name="Pepin K.H."/>
            <person name="Mihindukulasuriya K.A."/>
            <person name="Fulton R."/>
            <person name="Fronick C."/>
            <person name="O'Laughlin M."/>
            <person name="Miner T."/>
            <person name="Herter B."/>
            <person name="Rosa B.A."/>
            <person name="Cordes M."/>
            <person name="Tomlinson C."/>
            <person name="Wollam A."/>
            <person name="Palsikar V.B."/>
            <person name="Mardis E.R."/>
            <person name="Wilson R.K."/>
        </authorList>
    </citation>
    <scope>NUCLEOTIDE SEQUENCE [LARGE SCALE GENOMIC DNA]</scope>
    <source>
        <strain evidence="13">DNF01167</strain>
    </source>
</reference>
<dbReference type="GO" id="GO:0005886">
    <property type="term" value="C:plasma membrane"/>
    <property type="evidence" value="ECO:0007669"/>
    <property type="project" value="UniProtKB-SubCell"/>
</dbReference>
<dbReference type="EMBL" id="LSDC01000017">
    <property type="protein sequence ID" value="KXB63225.1"/>
    <property type="molecule type" value="Genomic_DNA"/>
</dbReference>
<keyword evidence="7 11" id="KW-0406">Ion transport</keyword>
<keyword evidence="10 11" id="KW-0066">ATP synthesis</keyword>
<dbReference type="Gene3D" id="3.40.1380.10">
    <property type="match status" value="1"/>
</dbReference>
<dbReference type="GO" id="GO:0045259">
    <property type="term" value="C:proton-transporting ATP synthase complex"/>
    <property type="evidence" value="ECO:0007669"/>
    <property type="project" value="UniProtKB-KW"/>
</dbReference>
<dbReference type="STRING" id="1379.HMPREF3186_00256"/>
<evidence type="ECO:0000256" key="11">
    <source>
        <dbReference type="HAMAP-Rule" id="MF_00815"/>
    </source>
</evidence>
<dbReference type="PRINTS" id="PR00126">
    <property type="entry name" value="ATPASEGAMMA"/>
</dbReference>
<gene>
    <name evidence="11" type="primary">atpG</name>
    <name evidence="12" type="ORF">HMPREF3186_00256</name>
</gene>
<dbReference type="OrthoDB" id="9812769at2"/>
<name>A0A134A6A6_9BACL</name>
<dbReference type="NCBIfam" id="TIGR01146">
    <property type="entry name" value="ATPsyn_F1gamma"/>
    <property type="match status" value="1"/>
</dbReference>
<accession>A0A134A6A6</accession>
<comment type="subunit">
    <text evidence="11">F-type ATPases have 2 components, CF(1) - the catalytic core - and CF(0) - the membrane proton channel. CF(1) has five subunits: alpha(3), beta(3), gamma(1), delta(1), epsilon(1). CF(0) has three main subunits: a, b and c.</text>
</comment>
<evidence type="ECO:0000256" key="3">
    <source>
        <dbReference type="ARBA" id="ARBA00007681"/>
    </source>
</evidence>
<dbReference type="PANTHER" id="PTHR11693:SF22">
    <property type="entry name" value="ATP SYNTHASE SUBUNIT GAMMA, MITOCHONDRIAL"/>
    <property type="match status" value="1"/>
</dbReference>
<dbReference type="GO" id="GO:0042777">
    <property type="term" value="P:proton motive force-driven plasma membrane ATP synthesis"/>
    <property type="evidence" value="ECO:0007669"/>
    <property type="project" value="UniProtKB-UniRule"/>
</dbReference>
<evidence type="ECO:0000256" key="9">
    <source>
        <dbReference type="ARBA" id="ARBA00023196"/>
    </source>
</evidence>
<dbReference type="CDD" id="cd12151">
    <property type="entry name" value="F1-ATPase_gamma"/>
    <property type="match status" value="1"/>
</dbReference>
<dbReference type="PANTHER" id="PTHR11693">
    <property type="entry name" value="ATP SYNTHASE GAMMA CHAIN"/>
    <property type="match status" value="1"/>
</dbReference>
<dbReference type="InterPro" id="IPR000131">
    <property type="entry name" value="ATP_synth_F1_gsu"/>
</dbReference>
<dbReference type="GO" id="GO:0046933">
    <property type="term" value="F:proton-transporting ATP synthase activity, rotational mechanism"/>
    <property type="evidence" value="ECO:0007669"/>
    <property type="project" value="UniProtKB-UniRule"/>
</dbReference>
<keyword evidence="6 11" id="KW-0375">Hydrogen ion transport</keyword>
<dbReference type="FunFam" id="3.40.1380.10:FF:000002">
    <property type="entry name" value="ATP synthase gamma chain"/>
    <property type="match status" value="1"/>
</dbReference>
<evidence type="ECO:0000256" key="1">
    <source>
        <dbReference type="ARBA" id="ARBA00003456"/>
    </source>
</evidence>
<evidence type="ECO:0000256" key="4">
    <source>
        <dbReference type="ARBA" id="ARBA00022448"/>
    </source>
</evidence>
<protein>
    <recommendedName>
        <fullName evidence="11">ATP synthase gamma chain</fullName>
    </recommendedName>
    <alternativeName>
        <fullName evidence="11">ATP synthase F1 sector gamma subunit</fullName>
    </alternativeName>
    <alternativeName>
        <fullName evidence="11">F-ATPase gamma subunit</fullName>
    </alternativeName>
</protein>
<keyword evidence="4 11" id="KW-0813">Transport</keyword>
<dbReference type="InterPro" id="IPR035968">
    <property type="entry name" value="ATP_synth_F1_ATPase_gsu"/>
</dbReference>
<evidence type="ECO:0000313" key="13">
    <source>
        <dbReference type="Proteomes" id="UP000070355"/>
    </source>
</evidence>
<organism evidence="12 13">
    <name type="scientific">Gemella haemolysans</name>
    <dbReference type="NCBI Taxonomy" id="1379"/>
    <lineage>
        <taxon>Bacteria</taxon>
        <taxon>Bacillati</taxon>
        <taxon>Bacillota</taxon>
        <taxon>Bacilli</taxon>
        <taxon>Bacillales</taxon>
        <taxon>Gemellaceae</taxon>
        <taxon>Gemella</taxon>
    </lineage>
</organism>
<dbReference type="AlphaFoldDB" id="A0A134A6A6"/>
<dbReference type="SUPFAM" id="SSF52943">
    <property type="entry name" value="ATP synthase (F1-ATPase), gamma subunit"/>
    <property type="match status" value="1"/>
</dbReference>
<keyword evidence="8 11" id="KW-0472">Membrane</keyword>
<dbReference type="GO" id="GO:0005524">
    <property type="term" value="F:ATP binding"/>
    <property type="evidence" value="ECO:0007669"/>
    <property type="project" value="UniProtKB-UniRule"/>
</dbReference>
<proteinExistence type="inferred from homology"/>
<keyword evidence="5 11" id="KW-1003">Cell membrane</keyword>
<dbReference type="Gene3D" id="1.10.287.80">
    <property type="entry name" value="ATP synthase, gamma subunit, helix hairpin domain"/>
    <property type="match status" value="1"/>
</dbReference>
<dbReference type="PATRIC" id="fig|1379.3.peg.251"/>
<dbReference type="Pfam" id="PF00231">
    <property type="entry name" value="ATP-synt"/>
    <property type="match status" value="1"/>
</dbReference>
<comment type="similarity">
    <text evidence="3 11">Belongs to the ATPase gamma chain family.</text>
</comment>
<dbReference type="HAMAP" id="MF_00815">
    <property type="entry name" value="ATP_synth_gamma_bact"/>
    <property type="match status" value="1"/>
</dbReference>
<evidence type="ECO:0000256" key="7">
    <source>
        <dbReference type="ARBA" id="ARBA00023065"/>
    </source>
</evidence>
<evidence type="ECO:0000256" key="5">
    <source>
        <dbReference type="ARBA" id="ARBA00022475"/>
    </source>
</evidence>
<dbReference type="Proteomes" id="UP000070355">
    <property type="component" value="Unassembled WGS sequence"/>
</dbReference>
<evidence type="ECO:0000256" key="8">
    <source>
        <dbReference type="ARBA" id="ARBA00023136"/>
    </source>
</evidence>
<evidence type="ECO:0000256" key="10">
    <source>
        <dbReference type="ARBA" id="ARBA00023310"/>
    </source>
</evidence>
<comment type="subcellular location">
    <subcellularLocation>
        <location evidence="2 11">Cell membrane</location>
        <topology evidence="2 11">Peripheral membrane protein</topology>
    </subcellularLocation>
</comment>
<comment type="function">
    <text evidence="1 11">Produces ATP from ADP in the presence of a proton gradient across the membrane. The gamma chain is believed to be important in regulating ATPase activity and the flow of protons through the CF(0) complex.</text>
</comment>
<evidence type="ECO:0000313" key="12">
    <source>
        <dbReference type="EMBL" id="KXB63225.1"/>
    </source>
</evidence>
<comment type="caution">
    <text evidence="12">The sequence shown here is derived from an EMBL/GenBank/DDBJ whole genome shotgun (WGS) entry which is preliminary data.</text>
</comment>
<keyword evidence="9 11" id="KW-0139">CF(1)</keyword>
<evidence type="ECO:0000256" key="6">
    <source>
        <dbReference type="ARBA" id="ARBA00022781"/>
    </source>
</evidence>
<dbReference type="PROSITE" id="PS00153">
    <property type="entry name" value="ATPASE_GAMMA"/>
    <property type="match status" value="1"/>
</dbReference>
<dbReference type="RefSeq" id="WP_060913552.1">
    <property type="nucleotide sequence ID" value="NZ_JAWFGB010000006.1"/>
</dbReference>